<keyword evidence="3" id="KW-1185">Reference proteome</keyword>
<gene>
    <name evidence="2" type="ORF">NSED_02980</name>
</gene>
<dbReference type="PATRIC" id="fig|1229909.8.peg.632"/>
<dbReference type="KEGG" id="nir:NSED_02980"/>
<reference evidence="2 3" key="1">
    <citation type="journal article" date="2012" name="J. Bacteriol.">
        <title>Draft Genome Sequence of an Ammonia-Oxidizing Archaeon, "Candidatus Nitrosopumilus sediminis" AR2, from Svalbard in the Arctic Circle.</title>
        <authorList>
            <person name="Park S.J."/>
            <person name="Kim J.G."/>
            <person name="Jung M.Y."/>
            <person name="Kim S.J."/>
            <person name="Cha I.T."/>
            <person name="Ghai R."/>
            <person name="Martin-Cuadrado A.B."/>
            <person name="Rodriguez-Valera F."/>
            <person name="Rhee S.K."/>
        </authorList>
    </citation>
    <scope>NUCLEOTIDE SEQUENCE [LARGE SCALE GENOMIC DNA]</scope>
    <source>
        <strain evidence="2 3">AR2</strain>
    </source>
</reference>
<dbReference type="EMBL" id="CP003843">
    <property type="protein sequence ID" value="AFS82402.1"/>
    <property type="molecule type" value="Genomic_DNA"/>
</dbReference>
<sequence>MPEIAMKLNPQLLQINRNFLICFIVSASLSAVAAQLLGDQENYLNTTITIIIGYIIYFGIFSALFYWDNIERYKSMKSNLIKKELLSLISSFGIGEIIYLGIRWPTLYYFLEFGIEPYLASLISEIISTGCYMASVTIFLRKTKTF</sequence>
<feature type="transmembrane region" description="Helical" evidence="1">
    <location>
        <begin position="43"/>
        <end position="65"/>
    </location>
</feature>
<keyword evidence="1" id="KW-1133">Transmembrane helix</keyword>
<protein>
    <submittedName>
        <fullName evidence="2">Uncharacterized protein</fullName>
    </submittedName>
</protein>
<keyword evidence="1" id="KW-0812">Transmembrane</keyword>
<feature type="transmembrane region" description="Helical" evidence="1">
    <location>
        <begin position="118"/>
        <end position="140"/>
    </location>
</feature>
<proteinExistence type="predicted"/>
<feature type="transmembrane region" description="Helical" evidence="1">
    <location>
        <begin position="85"/>
        <end position="106"/>
    </location>
</feature>
<evidence type="ECO:0000313" key="2">
    <source>
        <dbReference type="EMBL" id="AFS82402.1"/>
    </source>
</evidence>
<evidence type="ECO:0000313" key="3">
    <source>
        <dbReference type="Proteomes" id="UP000006100"/>
    </source>
</evidence>
<dbReference type="eggNOG" id="arCOG10529">
    <property type="taxonomic scope" value="Archaea"/>
</dbReference>
<accession>K0BBG0</accession>
<dbReference type="AlphaFoldDB" id="K0BBG0"/>
<organism evidence="2 3">
    <name type="scientific">Candidatus Nitrosopumilus sediminis</name>
    <dbReference type="NCBI Taxonomy" id="1229909"/>
    <lineage>
        <taxon>Archaea</taxon>
        <taxon>Nitrososphaerota</taxon>
        <taxon>Nitrososphaeria</taxon>
        <taxon>Nitrosopumilales</taxon>
        <taxon>Nitrosopumilaceae</taxon>
        <taxon>Nitrosopumilus</taxon>
    </lineage>
</organism>
<name>K0BBG0_9ARCH</name>
<evidence type="ECO:0000256" key="1">
    <source>
        <dbReference type="SAM" id="Phobius"/>
    </source>
</evidence>
<keyword evidence="1" id="KW-0472">Membrane</keyword>
<dbReference type="HOGENOM" id="CLU_1763789_0_0_2"/>
<dbReference type="Proteomes" id="UP000006100">
    <property type="component" value="Chromosome"/>
</dbReference>